<gene>
    <name evidence="9" type="primary">hemH</name>
    <name evidence="11" type="ORF">SAMN04488068_3070</name>
</gene>
<evidence type="ECO:0000256" key="5">
    <source>
        <dbReference type="ARBA" id="ARBA00023133"/>
    </source>
</evidence>
<comment type="catalytic activity">
    <reaction evidence="9 10">
        <text>heme b + 2 H(+) = protoporphyrin IX + Fe(2+)</text>
        <dbReference type="Rhea" id="RHEA:22584"/>
        <dbReference type="ChEBI" id="CHEBI:15378"/>
        <dbReference type="ChEBI" id="CHEBI:29033"/>
        <dbReference type="ChEBI" id="CHEBI:57306"/>
        <dbReference type="ChEBI" id="CHEBI:60344"/>
        <dbReference type="EC" id="4.98.1.1"/>
    </reaction>
</comment>
<comment type="catalytic activity">
    <reaction evidence="8">
        <text>Fe-coproporphyrin III + 2 H(+) = coproporphyrin III + Fe(2+)</text>
        <dbReference type="Rhea" id="RHEA:49572"/>
        <dbReference type="ChEBI" id="CHEBI:15378"/>
        <dbReference type="ChEBI" id="CHEBI:29033"/>
        <dbReference type="ChEBI" id="CHEBI:68438"/>
        <dbReference type="ChEBI" id="CHEBI:131725"/>
        <dbReference type="EC" id="4.99.1.9"/>
    </reaction>
    <physiologicalReaction direction="right-to-left" evidence="8">
        <dbReference type="Rhea" id="RHEA:49574"/>
    </physiologicalReaction>
</comment>
<dbReference type="OrthoDB" id="9809741at2"/>
<dbReference type="Gene3D" id="3.40.50.1400">
    <property type="match status" value="2"/>
</dbReference>
<comment type="subcellular location">
    <subcellularLocation>
        <location evidence="9 10">Cytoplasm</location>
    </subcellularLocation>
</comment>
<dbReference type="InterPro" id="IPR019772">
    <property type="entry name" value="Ferrochelatase_AS"/>
</dbReference>
<evidence type="ECO:0000256" key="2">
    <source>
        <dbReference type="ARBA" id="ARBA00022490"/>
    </source>
</evidence>
<evidence type="ECO:0000256" key="8">
    <source>
        <dbReference type="ARBA" id="ARBA00024536"/>
    </source>
</evidence>
<sequence length="376" mass="41890">MSDSTSIDLPHRAPVKTGVLLLNLGTPEAPTPSAIRRYLKPFLSDRRVVELPRPLWLTILYAFILPFRPRKLAHSYGSIWMQPGPLGSPLMHHSVQQRDGLHAWLAQKLGHDVPVALGMTYGKPDVDSAIAELEAQNVRRFVVLPLYPQYSASSGGAALDAVFRVLLKRRWMPEVRTINSYHDEPALIGALAQSIRTHWATHGRGDHLLMSFHSIPRQYFTKGDPYFCFCQKTARLLAEALELPAGSWSVSFQSRLGRQPWLQPYTDLVIPQLARSGVKTMDVICPGFAADCLETLEEVALRYREDFLEAGGQAFRYIPALNADPAHIDALGQLVSRHLSGWLPAAESADDSAARVARARQAQAQMQHETLLDRPA</sequence>
<dbReference type="AlphaFoldDB" id="A0A1M5RGH8"/>
<dbReference type="PROSITE" id="PS00534">
    <property type="entry name" value="FERROCHELATASE"/>
    <property type="match status" value="1"/>
</dbReference>
<evidence type="ECO:0000256" key="1">
    <source>
        <dbReference type="ARBA" id="ARBA00007718"/>
    </source>
</evidence>
<dbReference type="STRING" id="490188.SAMN04488068_3070"/>
<keyword evidence="12" id="KW-1185">Reference proteome</keyword>
<evidence type="ECO:0000256" key="4">
    <source>
        <dbReference type="ARBA" id="ARBA00023004"/>
    </source>
</evidence>
<evidence type="ECO:0000256" key="3">
    <source>
        <dbReference type="ARBA" id="ARBA00022723"/>
    </source>
</evidence>
<dbReference type="FunFam" id="3.40.50.1400:FF:000002">
    <property type="entry name" value="Ferrochelatase"/>
    <property type="match status" value="1"/>
</dbReference>
<evidence type="ECO:0000256" key="6">
    <source>
        <dbReference type="ARBA" id="ARBA00023239"/>
    </source>
</evidence>
<dbReference type="CDD" id="cd03411">
    <property type="entry name" value="Ferrochelatase_N"/>
    <property type="match status" value="1"/>
</dbReference>
<dbReference type="RefSeq" id="WP_072898837.1">
    <property type="nucleotide sequence ID" value="NZ_FQWZ01000007.1"/>
</dbReference>
<dbReference type="EMBL" id="FQWZ01000007">
    <property type="protein sequence ID" value="SHH24873.1"/>
    <property type="molecule type" value="Genomic_DNA"/>
</dbReference>
<dbReference type="CDD" id="cd00419">
    <property type="entry name" value="Ferrochelatase_C"/>
    <property type="match status" value="1"/>
</dbReference>
<accession>A0A1M5RGH8</accession>
<evidence type="ECO:0000256" key="7">
    <source>
        <dbReference type="ARBA" id="ARBA00023244"/>
    </source>
</evidence>
<dbReference type="Proteomes" id="UP000199758">
    <property type="component" value="Unassembled WGS sequence"/>
</dbReference>
<dbReference type="SUPFAM" id="SSF53800">
    <property type="entry name" value="Chelatase"/>
    <property type="match status" value="1"/>
</dbReference>
<feature type="binding site" evidence="9">
    <location>
        <position position="294"/>
    </location>
    <ligand>
        <name>Fe(2+)</name>
        <dbReference type="ChEBI" id="CHEBI:29033"/>
    </ligand>
</feature>
<reference evidence="11 12" key="1">
    <citation type="submission" date="2016-11" db="EMBL/GenBank/DDBJ databases">
        <authorList>
            <person name="Jaros S."/>
            <person name="Januszkiewicz K."/>
            <person name="Wedrychowicz H."/>
        </authorList>
    </citation>
    <scope>NUCLEOTIDE SEQUENCE [LARGE SCALE GENOMIC DNA]</scope>
    <source>
        <strain evidence="11 12">CGMCC 1.7049</strain>
    </source>
</reference>
<comment type="function">
    <text evidence="9 10">Catalyzes the ferrous insertion into protoporphyrin IX.</text>
</comment>
<dbReference type="GO" id="GO:0004325">
    <property type="term" value="F:ferrochelatase activity"/>
    <property type="evidence" value="ECO:0007669"/>
    <property type="project" value="UniProtKB-UniRule"/>
</dbReference>
<dbReference type="InterPro" id="IPR001015">
    <property type="entry name" value="Ferrochelatase"/>
</dbReference>
<dbReference type="InterPro" id="IPR033659">
    <property type="entry name" value="Ferrochelatase_N"/>
</dbReference>
<keyword evidence="4 9" id="KW-0408">Iron</keyword>
<proteinExistence type="inferred from homology"/>
<keyword evidence="3 9" id="KW-0479">Metal-binding</keyword>
<dbReference type="InterPro" id="IPR033644">
    <property type="entry name" value="Ferrochelatase_C"/>
</dbReference>
<evidence type="ECO:0000256" key="10">
    <source>
        <dbReference type="RuleBase" id="RU000607"/>
    </source>
</evidence>
<evidence type="ECO:0000313" key="12">
    <source>
        <dbReference type="Proteomes" id="UP000199758"/>
    </source>
</evidence>
<comment type="similarity">
    <text evidence="1 9 10">Belongs to the ferrochelatase family.</text>
</comment>
<dbReference type="HAMAP" id="MF_00323">
    <property type="entry name" value="Ferrochelatase"/>
    <property type="match status" value="1"/>
</dbReference>
<keyword evidence="7 9" id="KW-0627">Porphyrin biosynthesis</keyword>
<dbReference type="NCBIfam" id="TIGR00109">
    <property type="entry name" value="hemH"/>
    <property type="match status" value="1"/>
</dbReference>
<dbReference type="GO" id="GO:0005737">
    <property type="term" value="C:cytoplasm"/>
    <property type="evidence" value="ECO:0007669"/>
    <property type="project" value="UniProtKB-SubCell"/>
</dbReference>
<feature type="binding site" evidence="9">
    <location>
        <position position="213"/>
    </location>
    <ligand>
        <name>Fe(2+)</name>
        <dbReference type="ChEBI" id="CHEBI:29033"/>
    </ligand>
</feature>
<dbReference type="GO" id="GO:0046872">
    <property type="term" value="F:metal ion binding"/>
    <property type="evidence" value="ECO:0007669"/>
    <property type="project" value="UniProtKB-KW"/>
</dbReference>
<evidence type="ECO:0000256" key="9">
    <source>
        <dbReference type="HAMAP-Rule" id="MF_00323"/>
    </source>
</evidence>
<keyword evidence="5 9" id="KW-0350">Heme biosynthesis</keyword>
<protein>
    <recommendedName>
        <fullName evidence="9 10">Ferrochelatase</fullName>
        <ecNumber evidence="9 10">4.98.1.1</ecNumber>
    </recommendedName>
    <alternativeName>
        <fullName evidence="9">Heme synthase</fullName>
    </alternativeName>
    <alternativeName>
        <fullName evidence="9">Protoheme ferro-lyase</fullName>
    </alternativeName>
</protein>
<keyword evidence="2 9" id="KW-0963">Cytoplasm</keyword>
<dbReference type="UniPathway" id="UPA00252">
    <property type="reaction ID" value="UER00325"/>
</dbReference>
<dbReference type="EC" id="4.98.1.1" evidence="9 10"/>
<name>A0A1M5RGH8_9GAMM</name>
<organism evidence="11 12">
    <name type="scientific">Hydrocarboniphaga daqingensis</name>
    <dbReference type="NCBI Taxonomy" id="490188"/>
    <lineage>
        <taxon>Bacteria</taxon>
        <taxon>Pseudomonadati</taxon>
        <taxon>Pseudomonadota</taxon>
        <taxon>Gammaproteobacteria</taxon>
        <taxon>Nevskiales</taxon>
        <taxon>Nevskiaceae</taxon>
        <taxon>Hydrocarboniphaga</taxon>
    </lineage>
</organism>
<dbReference type="PANTHER" id="PTHR11108:SF1">
    <property type="entry name" value="FERROCHELATASE, MITOCHONDRIAL"/>
    <property type="match status" value="1"/>
</dbReference>
<evidence type="ECO:0000313" key="11">
    <source>
        <dbReference type="EMBL" id="SHH24873.1"/>
    </source>
</evidence>
<comment type="pathway">
    <text evidence="9 10">Porphyrin-containing compound metabolism; protoheme biosynthesis; protoheme from protoporphyrin-IX: step 1/1.</text>
</comment>
<dbReference type="Pfam" id="PF00762">
    <property type="entry name" value="Ferrochelatase"/>
    <property type="match status" value="1"/>
</dbReference>
<keyword evidence="6 9" id="KW-0456">Lyase</keyword>
<dbReference type="PANTHER" id="PTHR11108">
    <property type="entry name" value="FERROCHELATASE"/>
    <property type="match status" value="1"/>
</dbReference>
<dbReference type="GO" id="GO:0006783">
    <property type="term" value="P:heme biosynthetic process"/>
    <property type="evidence" value="ECO:0007669"/>
    <property type="project" value="UniProtKB-UniRule"/>
</dbReference>